<dbReference type="AlphaFoldDB" id="A0A371IJD4"/>
<proteinExistence type="predicted"/>
<evidence type="ECO:0000313" key="2">
    <source>
        <dbReference type="EMBL" id="RDY20580.1"/>
    </source>
</evidence>
<sequence>MVLSNIISTVVALIVLLVLIYLLVQKVVAKPLILLSGAFEKLSNYDFRDADDRQKLVHYIRFGD</sequence>
<evidence type="ECO:0000256" key="1">
    <source>
        <dbReference type="SAM" id="Phobius"/>
    </source>
</evidence>
<feature type="transmembrane region" description="Helical" evidence="1">
    <location>
        <begin position="6"/>
        <end position="24"/>
    </location>
</feature>
<keyword evidence="1" id="KW-0472">Membrane</keyword>
<comment type="caution">
    <text evidence="2">The sequence shown here is derived from an EMBL/GenBank/DDBJ whole genome shotgun (WGS) entry which is preliminary data.</text>
</comment>
<name>A0A371IJD4_9FIRM</name>
<dbReference type="STRING" id="1871336.BBG48_09085"/>
<gene>
    <name evidence="2" type="ORF">BBG48_009410</name>
</gene>
<evidence type="ECO:0000313" key="3">
    <source>
        <dbReference type="Proteomes" id="UP000093352"/>
    </source>
</evidence>
<dbReference type="RefSeq" id="WP_068912239.1">
    <property type="nucleotide sequence ID" value="NZ_MBEW02000028.1"/>
</dbReference>
<dbReference type="Proteomes" id="UP000093352">
    <property type="component" value="Unassembled WGS sequence"/>
</dbReference>
<accession>A0A371IJD4</accession>
<organism evidence="2 3">
    <name type="scientific">Criibacterium bergeronii</name>
    <dbReference type="NCBI Taxonomy" id="1871336"/>
    <lineage>
        <taxon>Bacteria</taxon>
        <taxon>Bacillati</taxon>
        <taxon>Bacillota</taxon>
        <taxon>Clostridia</taxon>
        <taxon>Peptostreptococcales</taxon>
        <taxon>Filifactoraceae</taxon>
        <taxon>Criibacterium</taxon>
    </lineage>
</organism>
<reference evidence="2 3" key="1">
    <citation type="journal article" date="2016" name="Genome Announc.">
        <title>Draft Genome Sequence of Criibacterium bergeronii gen. nov., sp. nov., Strain CCRI-22567T, Isolated from a Vaginal Sample from a Woman with Bacterial Vaginosis.</title>
        <authorList>
            <person name="Maheux A.F."/>
            <person name="Berube E."/>
            <person name="Boudreau D.K."/>
            <person name="Raymond F."/>
            <person name="Corbeil J."/>
            <person name="Roy P.H."/>
            <person name="Boissinot M."/>
            <person name="Omar R.F."/>
        </authorList>
    </citation>
    <scope>NUCLEOTIDE SEQUENCE [LARGE SCALE GENOMIC DNA]</scope>
    <source>
        <strain evidence="2 3">CCRI-22567</strain>
    </source>
</reference>
<dbReference type="EMBL" id="MBEW02000028">
    <property type="protein sequence ID" value="RDY20580.1"/>
    <property type="molecule type" value="Genomic_DNA"/>
</dbReference>
<keyword evidence="3" id="KW-1185">Reference proteome</keyword>
<protein>
    <submittedName>
        <fullName evidence="2">Uncharacterized protein</fullName>
    </submittedName>
</protein>
<keyword evidence="1" id="KW-1133">Transmembrane helix</keyword>
<keyword evidence="1" id="KW-0812">Transmembrane</keyword>